<keyword evidence="4 5" id="KW-0472">Membrane</keyword>
<evidence type="ECO:0000256" key="5">
    <source>
        <dbReference type="SAM" id="Phobius"/>
    </source>
</evidence>
<feature type="transmembrane region" description="Helical" evidence="5">
    <location>
        <begin position="395"/>
        <end position="415"/>
    </location>
</feature>
<dbReference type="EMBL" id="VKLS01000527">
    <property type="protein sequence ID" value="TSB29770.1"/>
    <property type="molecule type" value="Genomic_DNA"/>
</dbReference>
<dbReference type="PROSITE" id="PS50850">
    <property type="entry name" value="MFS"/>
    <property type="match status" value="1"/>
</dbReference>
<dbReference type="PANTHER" id="PTHR42910:SF1">
    <property type="entry name" value="MAJOR FACILITATOR SUPERFAMILY (MFS) PROFILE DOMAIN-CONTAINING PROTEIN"/>
    <property type="match status" value="1"/>
</dbReference>
<evidence type="ECO:0000313" key="8">
    <source>
        <dbReference type="Proteomes" id="UP000320888"/>
    </source>
</evidence>
<dbReference type="GO" id="GO:0022857">
    <property type="term" value="F:transmembrane transporter activity"/>
    <property type="evidence" value="ECO:0007669"/>
    <property type="project" value="InterPro"/>
</dbReference>
<dbReference type="OrthoDB" id="9815356at2"/>
<feature type="domain" description="Major facilitator superfamily (MFS) profile" evidence="6">
    <location>
        <begin position="37"/>
        <end position="419"/>
    </location>
</feature>
<protein>
    <submittedName>
        <fullName evidence="7">MFS transporter</fullName>
    </submittedName>
</protein>
<feature type="transmembrane region" description="Helical" evidence="5">
    <location>
        <begin position="244"/>
        <end position="268"/>
    </location>
</feature>
<dbReference type="CDD" id="cd17324">
    <property type="entry name" value="MFS_NepI_like"/>
    <property type="match status" value="1"/>
</dbReference>
<comment type="caution">
    <text evidence="7">The sequence shown here is derived from an EMBL/GenBank/DDBJ whole genome shotgun (WGS) entry which is preliminary data.</text>
</comment>
<evidence type="ECO:0000313" key="7">
    <source>
        <dbReference type="EMBL" id="TSB29770.1"/>
    </source>
</evidence>
<gene>
    <name evidence="7" type="ORF">FNZ23_26325</name>
</gene>
<proteinExistence type="predicted"/>
<feature type="transmembrane region" description="Helical" evidence="5">
    <location>
        <begin position="38"/>
        <end position="54"/>
    </location>
</feature>
<dbReference type="Pfam" id="PF07690">
    <property type="entry name" value="MFS_1"/>
    <property type="match status" value="1"/>
</dbReference>
<dbReference type="Proteomes" id="UP000320888">
    <property type="component" value="Unassembled WGS sequence"/>
</dbReference>
<feature type="transmembrane region" description="Helical" evidence="5">
    <location>
        <begin position="306"/>
        <end position="323"/>
    </location>
</feature>
<dbReference type="InterPro" id="IPR036259">
    <property type="entry name" value="MFS_trans_sf"/>
</dbReference>
<feature type="transmembrane region" description="Helical" evidence="5">
    <location>
        <begin position="367"/>
        <end position="389"/>
    </location>
</feature>
<name>A0A553YKS0_9ACTN</name>
<comment type="subcellular location">
    <subcellularLocation>
        <location evidence="1">Cell membrane</location>
        <topology evidence="1">Multi-pass membrane protein</topology>
    </subcellularLocation>
</comment>
<dbReference type="PROSITE" id="PS00216">
    <property type="entry name" value="SUGAR_TRANSPORT_1"/>
    <property type="match status" value="1"/>
</dbReference>
<keyword evidence="3 5" id="KW-1133">Transmembrane helix</keyword>
<feature type="transmembrane region" description="Helical" evidence="5">
    <location>
        <begin position="104"/>
        <end position="137"/>
    </location>
</feature>
<dbReference type="SUPFAM" id="SSF103473">
    <property type="entry name" value="MFS general substrate transporter"/>
    <property type="match status" value="1"/>
</dbReference>
<dbReference type="InterPro" id="IPR011701">
    <property type="entry name" value="MFS"/>
</dbReference>
<accession>A0A553YKS0</accession>
<dbReference type="Gene3D" id="1.20.1250.20">
    <property type="entry name" value="MFS general substrate transporter like domains"/>
    <property type="match status" value="1"/>
</dbReference>
<evidence type="ECO:0000256" key="3">
    <source>
        <dbReference type="ARBA" id="ARBA00022989"/>
    </source>
</evidence>
<keyword evidence="8" id="KW-1185">Reference proteome</keyword>
<feature type="transmembrane region" description="Helical" evidence="5">
    <location>
        <begin position="74"/>
        <end position="92"/>
    </location>
</feature>
<dbReference type="AlphaFoldDB" id="A0A553YKS0"/>
<reference evidence="7 8" key="1">
    <citation type="submission" date="2019-07" db="EMBL/GenBank/DDBJ databases">
        <title>Draft genome for Streptomyces benahoarensis MZ03-48.</title>
        <authorList>
            <person name="Gonzalez-Pimentel J.L."/>
        </authorList>
    </citation>
    <scope>NUCLEOTIDE SEQUENCE [LARGE SCALE GENOMIC DNA]</scope>
    <source>
        <strain evidence="7 8">MZ03-48</strain>
    </source>
</reference>
<sequence>MPCGGALASGAVSHSLPSAQVSDGVPGGRTVRGGRSPVPLLAVAAAVTAANVYLNQPLLDAIARSLGADAGTLGALPTVTQAGYAAGILLLVPAGDSHDRRRLILTLGWGSAAALAVCAVAPSVWCLLVAGFALGVLSPVPQLLTPLAVALADASGGVAAGRGRIVGTVQGGLLVGVLASRAYAGALAELAGWRTVYGVSCLATLGLMAVLRRALPPLPAAGGPGYRATLASLPRLWWRPVVRVVTVSGALVGVAFGAFWTTLTFLLAHEHRLAPARIGLFGLVAAASAAASPYAGRLAERWGRRGAMAALTGLVVAGWLVLLPGTGSLWWVIAGVIVLDVGVWGGQATTQTVLFRLDAAQHNRLNTLYFTLRFLGIAAGSLCGALAWTAGGWPAVVATGCAAALAGLLVGLLPVGDAGR</sequence>
<organism evidence="7 8">
    <name type="scientific">Streptomyces benahoarensis</name>
    <dbReference type="NCBI Taxonomy" id="2595054"/>
    <lineage>
        <taxon>Bacteria</taxon>
        <taxon>Bacillati</taxon>
        <taxon>Actinomycetota</taxon>
        <taxon>Actinomycetes</taxon>
        <taxon>Kitasatosporales</taxon>
        <taxon>Streptomycetaceae</taxon>
        <taxon>Streptomyces</taxon>
    </lineage>
</organism>
<dbReference type="PANTHER" id="PTHR42910">
    <property type="entry name" value="TRANSPORTER SCO4007-RELATED"/>
    <property type="match status" value="1"/>
</dbReference>
<evidence type="ECO:0000256" key="2">
    <source>
        <dbReference type="ARBA" id="ARBA00022692"/>
    </source>
</evidence>
<feature type="transmembrane region" description="Helical" evidence="5">
    <location>
        <begin position="191"/>
        <end position="211"/>
    </location>
</feature>
<evidence type="ECO:0000256" key="4">
    <source>
        <dbReference type="ARBA" id="ARBA00023136"/>
    </source>
</evidence>
<dbReference type="GO" id="GO:0005886">
    <property type="term" value="C:plasma membrane"/>
    <property type="evidence" value="ECO:0007669"/>
    <property type="project" value="UniProtKB-SubCell"/>
</dbReference>
<feature type="transmembrane region" description="Helical" evidence="5">
    <location>
        <begin position="329"/>
        <end position="346"/>
    </location>
</feature>
<dbReference type="InterPro" id="IPR005829">
    <property type="entry name" value="Sugar_transporter_CS"/>
</dbReference>
<evidence type="ECO:0000256" key="1">
    <source>
        <dbReference type="ARBA" id="ARBA00004651"/>
    </source>
</evidence>
<keyword evidence="2 5" id="KW-0812">Transmembrane</keyword>
<dbReference type="InterPro" id="IPR020846">
    <property type="entry name" value="MFS_dom"/>
</dbReference>
<feature type="transmembrane region" description="Helical" evidence="5">
    <location>
        <begin position="274"/>
        <end position="294"/>
    </location>
</feature>
<evidence type="ECO:0000259" key="6">
    <source>
        <dbReference type="PROSITE" id="PS50850"/>
    </source>
</evidence>